<sequence length="45" mass="5000">MPNAFLDAMAALFGADDDPHFGDDTHALDEDDDIDEAEDLDDDFR</sequence>
<proteinExistence type="predicted"/>
<protein>
    <submittedName>
        <fullName evidence="2">Uncharacterized protein</fullName>
    </submittedName>
</protein>
<dbReference type="EMBL" id="JACCCO010000001">
    <property type="protein sequence ID" value="NYF38689.1"/>
    <property type="molecule type" value="Genomic_DNA"/>
</dbReference>
<dbReference type="Proteomes" id="UP000576393">
    <property type="component" value="Unassembled WGS sequence"/>
</dbReference>
<accession>A0A852UR47</accession>
<organism evidence="2 3">
    <name type="scientific">Streptosporangium sandarakinum</name>
    <dbReference type="NCBI Taxonomy" id="1260955"/>
    <lineage>
        <taxon>Bacteria</taxon>
        <taxon>Bacillati</taxon>
        <taxon>Actinomycetota</taxon>
        <taxon>Actinomycetes</taxon>
        <taxon>Streptosporangiales</taxon>
        <taxon>Streptosporangiaceae</taxon>
        <taxon>Streptosporangium</taxon>
    </lineage>
</organism>
<evidence type="ECO:0000256" key="1">
    <source>
        <dbReference type="SAM" id="MobiDB-lite"/>
    </source>
</evidence>
<dbReference type="AlphaFoldDB" id="A0A852UR47"/>
<comment type="caution">
    <text evidence="2">The sequence shown here is derived from an EMBL/GenBank/DDBJ whole genome shotgun (WGS) entry which is preliminary data.</text>
</comment>
<evidence type="ECO:0000313" key="2">
    <source>
        <dbReference type="EMBL" id="NYF38689.1"/>
    </source>
</evidence>
<keyword evidence="3" id="KW-1185">Reference proteome</keyword>
<feature type="region of interest" description="Disordered" evidence="1">
    <location>
        <begin position="17"/>
        <end position="45"/>
    </location>
</feature>
<evidence type="ECO:0000313" key="3">
    <source>
        <dbReference type="Proteomes" id="UP000576393"/>
    </source>
</evidence>
<dbReference type="RefSeq" id="WP_179818389.1">
    <property type="nucleotide sequence ID" value="NZ_JACCCO010000001.1"/>
</dbReference>
<reference evidence="2 3" key="1">
    <citation type="submission" date="2020-07" db="EMBL/GenBank/DDBJ databases">
        <title>Sequencing the genomes of 1000 actinobacteria strains.</title>
        <authorList>
            <person name="Klenk H.-P."/>
        </authorList>
    </citation>
    <scope>NUCLEOTIDE SEQUENCE [LARGE SCALE GENOMIC DNA]</scope>
    <source>
        <strain evidence="2 3">DSM 45763</strain>
    </source>
</reference>
<feature type="compositionally biased region" description="Acidic residues" evidence="1">
    <location>
        <begin position="29"/>
        <end position="45"/>
    </location>
</feature>
<name>A0A852UR47_9ACTN</name>
<gene>
    <name evidence="2" type="ORF">HDA43_000848</name>
</gene>
<feature type="compositionally biased region" description="Basic and acidic residues" evidence="1">
    <location>
        <begin position="17"/>
        <end position="28"/>
    </location>
</feature>